<organism evidence="2 3">
    <name type="scientific">Galleria mellonella</name>
    <name type="common">Greater wax moth</name>
    <dbReference type="NCBI Taxonomy" id="7137"/>
    <lineage>
        <taxon>Eukaryota</taxon>
        <taxon>Metazoa</taxon>
        <taxon>Ecdysozoa</taxon>
        <taxon>Arthropoda</taxon>
        <taxon>Hexapoda</taxon>
        <taxon>Insecta</taxon>
        <taxon>Pterygota</taxon>
        <taxon>Neoptera</taxon>
        <taxon>Endopterygota</taxon>
        <taxon>Lepidoptera</taxon>
        <taxon>Glossata</taxon>
        <taxon>Ditrysia</taxon>
        <taxon>Pyraloidea</taxon>
        <taxon>Pyralidae</taxon>
        <taxon>Galleriinae</taxon>
        <taxon>Galleria</taxon>
    </lineage>
</organism>
<evidence type="ECO:0000313" key="2">
    <source>
        <dbReference type="Proteomes" id="UP001652740"/>
    </source>
</evidence>
<dbReference type="InParanoid" id="A0A6J3C500"/>
<name>A0A6J3C500_GALME</name>
<protein>
    <submittedName>
        <fullName evidence="3">Uncharacterized protein LOC116413342</fullName>
    </submittedName>
</protein>
<dbReference type="KEGG" id="gmw:116413342"/>
<evidence type="ECO:0000313" key="3">
    <source>
        <dbReference type="RefSeq" id="XP_031767787.2"/>
    </source>
</evidence>
<accession>A0A6J3C500</accession>
<feature type="signal peptide" evidence="1">
    <location>
        <begin position="1"/>
        <end position="31"/>
    </location>
</feature>
<sequence>MSKGIIFVSVCSVAILVLFAVFCYLITTVNPDPIAGDDVGNESQRKFDFKSKNIYFNDVLFPTEEGQNNLRYGLEKVDVNDITTKATFAPKKLMVNNKYNYTGINEVYPPIWVPIKIQNNTDSTTKVINANVLKINTSEALPVKGKRRSISNIKQFPENEHKSETVVLKIVDDTGIPGIEIKLDPKGSFENKRSRKNISAVSRSVQKTLNYSGVPVDNHELFNYKDTFIIILPNNTIQIDENDQSLISFSIATEKPSHVETTNSGDNIAEIHHNTSTV</sequence>
<proteinExistence type="predicted"/>
<dbReference type="GeneID" id="116413342"/>
<gene>
    <name evidence="3" type="primary">LOC116413342</name>
</gene>
<dbReference type="Proteomes" id="UP001652740">
    <property type="component" value="Unplaced"/>
</dbReference>
<dbReference type="AlphaFoldDB" id="A0A6J3C500"/>
<keyword evidence="1" id="KW-0732">Signal</keyword>
<keyword evidence="2" id="KW-1185">Reference proteome</keyword>
<reference evidence="3" key="1">
    <citation type="submission" date="2025-08" db="UniProtKB">
        <authorList>
            <consortium name="RefSeq"/>
        </authorList>
    </citation>
    <scope>IDENTIFICATION</scope>
    <source>
        <tissue evidence="3">Whole larvae</tissue>
    </source>
</reference>
<evidence type="ECO:0000256" key="1">
    <source>
        <dbReference type="SAM" id="SignalP"/>
    </source>
</evidence>
<dbReference type="RefSeq" id="XP_031767787.2">
    <property type="nucleotide sequence ID" value="XM_031911927.2"/>
</dbReference>
<feature type="chain" id="PRO_5046135528" evidence="1">
    <location>
        <begin position="32"/>
        <end position="278"/>
    </location>
</feature>